<evidence type="ECO:0000313" key="4">
    <source>
        <dbReference type="Proteomes" id="UP001303046"/>
    </source>
</evidence>
<dbReference type="Pfam" id="PF06579">
    <property type="entry name" value="Ly-6_related"/>
    <property type="match status" value="1"/>
</dbReference>
<dbReference type="SMART" id="SM00198">
    <property type="entry name" value="SCP"/>
    <property type="match status" value="2"/>
</dbReference>
<gene>
    <name evidence="3" type="primary">Necator_chrV.g21033</name>
    <name evidence="3" type="ORF">RB195_016240</name>
</gene>
<organism evidence="3 4">
    <name type="scientific">Necator americanus</name>
    <name type="common">Human hookworm</name>
    <dbReference type="NCBI Taxonomy" id="51031"/>
    <lineage>
        <taxon>Eukaryota</taxon>
        <taxon>Metazoa</taxon>
        <taxon>Ecdysozoa</taxon>
        <taxon>Nematoda</taxon>
        <taxon>Chromadorea</taxon>
        <taxon>Rhabditida</taxon>
        <taxon>Rhabditina</taxon>
        <taxon>Rhabditomorpha</taxon>
        <taxon>Strongyloidea</taxon>
        <taxon>Ancylostomatidae</taxon>
        <taxon>Bunostominae</taxon>
        <taxon>Necator</taxon>
    </lineage>
</organism>
<evidence type="ECO:0000256" key="1">
    <source>
        <dbReference type="SAM" id="SignalP"/>
    </source>
</evidence>
<keyword evidence="1" id="KW-0732">Signal</keyword>
<accession>A0ABR1E8K1</accession>
<dbReference type="InterPro" id="IPR010558">
    <property type="entry name" value="Ly-6-related"/>
</dbReference>
<sequence length="564" mass="61797">MHLVVLLIMSVPASAVFDEYTLQPVGTHKHGARCFSCMSRLYEAVWPSLSHIYKRPRNFTDNCNDDRLTETNVPLVHCDTICVSMYESPNIAGVRIGGYIRGCMKDVLIKGFNETIVSWYRWMQRDSCRPYRKKELFKLGGDQVDESTIDLTTMAVTLLAAVIGVLSLPAFDTADTGATAPMTTARNSLITDEWRTAVLNLHNDLRRKLAKGEQQGKAGKLPAAGDMNEINWDYNAEMLAQEEAKNCPTTVVPPEGYVAVSTTITTKKSCNATDETKKAIQNWWDLGAASQENNTIDANNTFSQLAYSQLSAVGCSYHACSSTQLSLICLYNNPIDENTTDLYTANTTGCACADCISYLCPSTFSPAPLKSTVCSSCNSSTTMFREAALYLHNYYRRLVASGWAADKKITYAKPAKTMMELTYDQTLEDAAIAYLNKTGENCPTGPENKEGENFWSGTDLSLPAEKAIVEAVGEWFAYLGNEGLGDNLDYSSLTTDSGKTLGNVIHDKTTKLGCAIKTCKKTGKMVIDCRYDPKLSSGKIYEIGTKECVCGTKKCSPLGGLCVA</sequence>
<dbReference type="Pfam" id="PF00188">
    <property type="entry name" value="CAP"/>
    <property type="match status" value="2"/>
</dbReference>
<evidence type="ECO:0000313" key="3">
    <source>
        <dbReference type="EMBL" id="KAK6758888.1"/>
    </source>
</evidence>
<dbReference type="InterPro" id="IPR035940">
    <property type="entry name" value="CAP_sf"/>
</dbReference>
<dbReference type="CDD" id="cd05380">
    <property type="entry name" value="CAP_euk"/>
    <property type="match status" value="2"/>
</dbReference>
<protein>
    <recommendedName>
        <fullName evidence="2">SCP domain-containing protein</fullName>
    </recommendedName>
</protein>
<dbReference type="PANTHER" id="PTHR34722:SF1">
    <property type="entry name" value="HOMOLOG OF ODR-2 (TWO)"/>
    <property type="match status" value="1"/>
</dbReference>
<name>A0ABR1E8K1_NECAM</name>
<feature type="chain" id="PRO_5047010575" description="SCP domain-containing protein" evidence="1">
    <location>
        <begin position="16"/>
        <end position="564"/>
    </location>
</feature>
<dbReference type="InterPro" id="IPR014044">
    <property type="entry name" value="CAP_dom"/>
</dbReference>
<keyword evidence="4" id="KW-1185">Reference proteome</keyword>
<feature type="domain" description="SCP" evidence="2">
    <location>
        <begin position="193"/>
        <end position="341"/>
    </location>
</feature>
<proteinExistence type="predicted"/>
<dbReference type="PANTHER" id="PTHR34722">
    <property type="entry name" value="HOMOLOG OF ODR-2 (TWO)-RELATED"/>
    <property type="match status" value="1"/>
</dbReference>
<dbReference type="SUPFAM" id="SSF55797">
    <property type="entry name" value="PR-1-like"/>
    <property type="match status" value="2"/>
</dbReference>
<reference evidence="3 4" key="1">
    <citation type="submission" date="2023-08" db="EMBL/GenBank/DDBJ databases">
        <title>A Necator americanus chromosomal reference genome.</title>
        <authorList>
            <person name="Ilik V."/>
            <person name="Petrzelkova K.J."/>
            <person name="Pardy F."/>
            <person name="Fuh T."/>
            <person name="Niatou-Singa F.S."/>
            <person name="Gouil Q."/>
            <person name="Baker L."/>
            <person name="Ritchie M.E."/>
            <person name="Jex A.R."/>
            <person name="Gazzola D."/>
            <person name="Li H."/>
            <person name="Toshio Fujiwara R."/>
            <person name="Zhan B."/>
            <person name="Aroian R.V."/>
            <person name="Pafco B."/>
            <person name="Schwarz E.M."/>
        </authorList>
    </citation>
    <scope>NUCLEOTIDE SEQUENCE [LARGE SCALE GENOMIC DNA]</scope>
    <source>
        <strain evidence="3 4">Aroian</strain>
        <tissue evidence="3">Whole animal</tissue>
    </source>
</reference>
<comment type="caution">
    <text evidence="3">The sequence shown here is derived from an EMBL/GenBank/DDBJ whole genome shotgun (WGS) entry which is preliminary data.</text>
</comment>
<dbReference type="Gene3D" id="3.40.33.10">
    <property type="entry name" value="CAP"/>
    <property type="match status" value="2"/>
</dbReference>
<dbReference type="EMBL" id="JAVFWL010000005">
    <property type="protein sequence ID" value="KAK6758888.1"/>
    <property type="molecule type" value="Genomic_DNA"/>
</dbReference>
<feature type="domain" description="SCP" evidence="2">
    <location>
        <begin position="383"/>
        <end position="536"/>
    </location>
</feature>
<evidence type="ECO:0000259" key="2">
    <source>
        <dbReference type="SMART" id="SM00198"/>
    </source>
</evidence>
<feature type="signal peptide" evidence="1">
    <location>
        <begin position="1"/>
        <end position="15"/>
    </location>
</feature>
<dbReference type="Proteomes" id="UP001303046">
    <property type="component" value="Unassembled WGS sequence"/>
</dbReference>